<proteinExistence type="inferred from homology"/>
<keyword evidence="6" id="KW-0378">Hydrolase</keyword>
<feature type="compositionally biased region" description="Low complexity" evidence="10">
    <location>
        <begin position="474"/>
        <end position="485"/>
    </location>
</feature>
<dbReference type="InterPro" id="IPR044857">
    <property type="entry name" value="T7SS_EccB_R1"/>
</dbReference>
<dbReference type="AlphaFoldDB" id="A0A2X0ISF1"/>
<evidence type="ECO:0000313" key="12">
    <source>
        <dbReference type="EMBL" id="RAG86563.1"/>
    </source>
</evidence>
<keyword evidence="13" id="KW-1185">Reference proteome</keyword>
<evidence type="ECO:0000256" key="7">
    <source>
        <dbReference type="ARBA" id="ARBA00022840"/>
    </source>
</evidence>
<feature type="transmembrane region" description="Helical" evidence="11">
    <location>
        <begin position="40"/>
        <end position="61"/>
    </location>
</feature>
<feature type="region of interest" description="Disordered" evidence="10">
    <location>
        <begin position="436"/>
        <end position="492"/>
    </location>
</feature>
<dbReference type="RefSeq" id="WP_111499777.1">
    <property type="nucleotide sequence ID" value="NZ_QKYN01000025.1"/>
</dbReference>
<dbReference type="GO" id="GO:0005576">
    <property type="term" value="C:extracellular region"/>
    <property type="evidence" value="ECO:0007669"/>
    <property type="project" value="TreeGrafter"/>
</dbReference>
<keyword evidence="3" id="KW-1003">Cell membrane</keyword>
<keyword evidence="9 11" id="KW-0472">Membrane</keyword>
<dbReference type="GO" id="GO:0016787">
    <property type="term" value="F:hydrolase activity"/>
    <property type="evidence" value="ECO:0007669"/>
    <property type="project" value="UniProtKB-KW"/>
</dbReference>
<gene>
    <name evidence="12" type="primary">eccB</name>
    <name evidence="12" type="ORF">DN069_05965</name>
</gene>
<accession>A0A2X0ISF1</accession>
<evidence type="ECO:0000256" key="3">
    <source>
        <dbReference type="ARBA" id="ARBA00022475"/>
    </source>
</evidence>
<evidence type="ECO:0000256" key="2">
    <source>
        <dbReference type="ARBA" id="ARBA00008149"/>
    </source>
</evidence>
<dbReference type="InterPro" id="IPR007795">
    <property type="entry name" value="T7SS_EccB"/>
</dbReference>
<dbReference type="EMBL" id="QKYN01000025">
    <property type="protein sequence ID" value="RAG86563.1"/>
    <property type="molecule type" value="Genomic_DNA"/>
</dbReference>
<evidence type="ECO:0000313" key="13">
    <source>
        <dbReference type="Proteomes" id="UP000248889"/>
    </source>
</evidence>
<dbReference type="GO" id="GO:0005524">
    <property type="term" value="F:ATP binding"/>
    <property type="evidence" value="ECO:0007669"/>
    <property type="project" value="UniProtKB-KW"/>
</dbReference>
<keyword evidence="7" id="KW-0067">ATP-binding</keyword>
<dbReference type="NCBIfam" id="TIGR03919">
    <property type="entry name" value="T7SS_EccB"/>
    <property type="match status" value="1"/>
</dbReference>
<keyword evidence="5" id="KW-0547">Nucleotide-binding</keyword>
<dbReference type="PANTHER" id="PTHR40765">
    <property type="entry name" value="ESX-2 SECRETION SYSTEM ATPASE ECCB2"/>
    <property type="match status" value="1"/>
</dbReference>
<evidence type="ECO:0000256" key="6">
    <source>
        <dbReference type="ARBA" id="ARBA00022801"/>
    </source>
</evidence>
<evidence type="ECO:0000256" key="1">
    <source>
        <dbReference type="ARBA" id="ARBA00004162"/>
    </source>
</evidence>
<dbReference type="Proteomes" id="UP000248889">
    <property type="component" value="Unassembled WGS sequence"/>
</dbReference>
<comment type="subcellular location">
    <subcellularLocation>
        <location evidence="1">Cell membrane</location>
        <topology evidence="1">Single-pass membrane protein</topology>
    </subcellularLocation>
</comment>
<sequence>MASRRDELSAYTFARKRTVAAFLRPTGGGSVEDAPRAVRAVVPGLVLGAIAVAAFGAYGMLRPSAPKGWDKANDVIVDKQTTTRYVMLNGVLHPVLNMSSARLLMSAGSGVEYIDDSALNSPSVARGATVGIPYAPDSLPTAADAAKAKTWAACDRSSADATQTVGQRLFVLGGSQASSVSGGRLDDQKALYVRTSDGTNYLVDSNGSYHELDAGKSDPGGALLAKAAFGPSDGTPQVVTTQWLKTLSQGSPISLPYGLIQGFGAPYTGTDLGGGNSYQVGDLLKVSDNGTTLHYVLLKDGPHRISDFARRLVEAMHSSVTETPVNQFKLLDSNTVAPFAADLNWPQAQVSQANLNVSNGQMTSCAVYDGQMGQNGPQLGVWLGQDYPVNGAQASGTAGVYVTPGTGLLLQAVSGAAAGGGKMYLLTDTGLRYPLQMNSDGNSGGGTNGQSGGTTGGSDGSGGAASGGAGTAGTTGAASGQQQDTPAARLGYGQVNPLAVPLSWAQLVPTGPELTKDAAGQQQGS</sequence>
<feature type="compositionally biased region" description="Gly residues" evidence="10">
    <location>
        <begin position="442"/>
        <end position="473"/>
    </location>
</feature>
<dbReference type="OrthoDB" id="3847604at2"/>
<name>A0A2X0ISF1_9ACTN</name>
<keyword evidence="8 11" id="KW-1133">Transmembrane helix</keyword>
<evidence type="ECO:0000256" key="11">
    <source>
        <dbReference type="SAM" id="Phobius"/>
    </source>
</evidence>
<dbReference type="PANTHER" id="PTHR40765:SF2">
    <property type="entry name" value="ESX-2 SECRETION SYSTEM ATPASE ECCB2"/>
    <property type="match status" value="1"/>
</dbReference>
<dbReference type="Gene3D" id="2.40.50.910">
    <property type="entry name" value="Type VII secretion system EccB, repeat 3 domain"/>
    <property type="match status" value="1"/>
</dbReference>
<organism evidence="12 13">
    <name type="scientific">Streptacidiphilus pinicola</name>
    <dbReference type="NCBI Taxonomy" id="2219663"/>
    <lineage>
        <taxon>Bacteria</taxon>
        <taxon>Bacillati</taxon>
        <taxon>Actinomycetota</taxon>
        <taxon>Actinomycetes</taxon>
        <taxon>Kitasatosporales</taxon>
        <taxon>Streptomycetaceae</taxon>
        <taxon>Streptacidiphilus</taxon>
    </lineage>
</organism>
<evidence type="ECO:0000256" key="4">
    <source>
        <dbReference type="ARBA" id="ARBA00022692"/>
    </source>
</evidence>
<evidence type="ECO:0000256" key="5">
    <source>
        <dbReference type="ARBA" id="ARBA00022741"/>
    </source>
</evidence>
<comment type="caution">
    <text evidence="12">The sequence shown here is derived from an EMBL/GenBank/DDBJ whole genome shotgun (WGS) entry which is preliminary data.</text>
</comment>
<comment type="similarity">
    <text evidence="2">Belongs to the EccB family.</text>
</comment>
<dbReference type="GO" id="GO:0005886">
    <property type="term" value="C:plasma membrane"/>
    <property type="evidence" value="ECO:0007669"/>
    <property type="project" value="UniProtKB-SubCell"/>
</dbReference>
<protein>
    <submittedName>
        <fullName evidence="12">Type VII secretion protein EccB</fullName>
    </submittedName>
</protein>
<dbReference type="Gene3D" id="3.30.2390.20">
    <property type="entry name" value="Type VII secretion system EccB, repeat 1 domain"/>
    <property type="match status" value="1"/>
</dbReference>
<evidence type="ECO:0000256" key="9">
    <source>
        <dbReference type="ARBA" id="ARBA00023136"/>
    </source>
</evidence>
<keyword evidence="4 11" id="KW-0812">Transmembrane</keyword>
<evidence type="ECO:0000256" key="8">
    <source>
        <dbReference type="ARBA" id="ARBA00022989"/>
    </source>
</evidence>
<reference evidence="12 13" key="1">
    <citation type="submission" date="2018-06" db="EMBL/GenBank/DDBJ databases">
        <title>Streptacidiphilus pinicola sp. nov., isolated from pine grove soil.</title>
        <authorList>
            <person name="Roh S.G."/>
            <person name="Park S."/>
            <person name="Kim M.-K."/>
            <person name="Yun B.-R."/>
            <person name="Park J."/>
            <person name="Kim M.J."/>
            <person name="Kim Y.S."/>
            <person name="Kim S.B."/>
        </authorList>
    </citation>
    <scope>NUCLEOTIDE SEQUENCE [LARGE SCALE GENOMIC DNA]</scope>
    <source>
        <strain evidence="12 13">MMS16-CNU450</strain>
    </source>
</reference>
<dbReference type="InterPro" id="IPR042485">
    <property type="entry name" value="T7SS_EccB_R3"/>
</dbReference>
<dbReference type="Pfam" id="PF05108">
    <property type="entry name" value="T7SS_ESX1_EccB"/>
    <property type="match status" value="1"/>
</dbReference>
<evidence type="ECO:0000256" key="10">
    <source>
        <dbReference type="SAM" id="MobiDB-lite"/>
    </source>
</evidence>